<proteinExistence type="predicted"/>
<reference evidence="1 2" key="1">
    <citation type="submission" date="2018-10" db="EMBL/GenBank/DDBJ databases">
        <title>A high-quality apple genome assembly.</title>
        <authorList>
            <person name="Hu J."/>
        </authorList>
    </citation>
    <scope>NUCLEOTIDE SEQUENCE [LARGE SCALE GENOMIC DNA]</scope>
    <source>
        <strain evidence="2">cv. HFTH1</strain>
        <tissue evidence="1">Young leaf</tissue>
    </source>
</reference>
<evidence type="ECO:0000313" key="2">
    <source>
        <dbReference type="Proteomes" id="UP000290289"/>
    </source>
</evidence>
<dbReference type="AlphaFoldDB" id="A0A498HBN8"/>
<accession>A0A498HBN8</accession>
<dbReference type="Proteomes" id="UP000290289">
    <property type="component" value="Chromosome 17"/>
</dbReference>
<name>A0A498HBN8_MALDO</name>
<sequence>MSHTASNYCPCTIIHPWYLDLGLRFPLSDLLKGIMISYDMVICDLALVAFRLITCYKLLNQWYEAELVFKNSECCTTHKKLRQSLLFHAKAKSHMGTIYPGCSLTRQGLVQGRFGG</sequence>
<evidence type="ECO:0000313" key="1">
    <source>
        <dbReference type="EMBL" id="RXH67262.1"/>
    </source>
</evidence>
<protein>
    <submittedName>
        <fullName evidence="1">Uncharacterized protein</fullName>
    </submittedName>
</protein>
<dbReference type="EMBL" id="RDQH01000343">
    <property type="protein sequence ID" value="RXH67262.1"/>
    <property type="molecule type" value="Genomic_DNA"/>
</dbReference>
<comment type="caution">
    <text evidence="1">The sequence shown here is derived from an EMBL/GenBank/DDBJ whole genome shotgun (WGS) entry which is preliminary data.</text>
</comment>
<keyword evidence="2" id="KW-1185">Reference proteome</keyword>
<gene>
    <name evidence="1" type="ORF">DVH24_027382</name>
</gene>
<organism evidence="1 2">
    <name type="scientific">Malus domestica</name>
    <name type="common">Apple</name>
    <name type="synonym">Pyrus malus</name>
    <dbReference type="NCBI Taxonomy" id="3750"/>
    <lineage>
        <taxon>Eukaryota</taxon>
        <taxon>Viridiplantae</taxon>
        <taxon>Streptophyta</taxon>
        <taxon>Embryophyta</taxon>
        <taxon>Tracheophyta</taxon>
        <taxon>Spermatophyta</taxon>
        <taxon>Magnoliopsida</taxon>
        <taxon>eudicotyledons</taxon>
        <taxon>Gunneridae</taxon>
        <taxon>Pentapetalae</taxon>
        <taxon>rosids</taxon>
        <taxon>fabids</taxon>
        <taxon>Rosales</taxon>
        <taxon>Rosaceae</taxon>
        <taxon>Amygdaloideae</taxon>
        <taxon>Maleae</taxon>
        <taxon>Malus</taxon>
    </lineage>
</organism>